<name>A0A399SY77_9BACT</name>
<dbReference type="Proteomes" id="UP000265926">
    <property type="component" value="Unassembled WGS sequence"/>
</dbReference>
<dbReference type="OrthoDB" id="98874at2"/>
<protein>
    <submittedName>
        <fullName evidence="2">DUF3857 domain-containing protein</fullName>
    </submittedName>
</protein>
<sequence length="697" mass="79203">MFFLFNFNCLKTNFQPSNQRLMKTLLMLALLCVFYITSVGQKSKIKFGKIDESDLKMQVYEPDTSAVAVILFEQGKSEIKYDQSNGWKLLFTKHQRIKILKQEGVSYADFQIGLSSNKNNSEEVNGLKAVTFNLEDGKVVKTELDKKDVHLEEVNKYYQLQSFSLPNVKAGSVIDVVYTIDCKAFFRNMRPWRFQHSIPTVFSEYEVQIPEYFRFRKFALGFESFTLAEETTVSDKVTLMSKSRVSNGSFSGVKTEFSSDLVTFNSARYHFIAENVPDFKEEAFTSTVDNYIQQVQFELQYVQFPGDKLYSYAESWESINKELSDDEDFGKIVFGPVKFLQEETDALIARAGSNREKVEILLSHVRANYKFNDLRRIYSKGLRSVLKDKNGNVADINFLLAGYLRSAGFDVKPVVLSTRENGAFIFPTVTGFDYVALICDVDGNKVLLDAANKYNGINELPFECLNGKGLIVGNTNPEWVELMEIGNSTANYIATLNVEPDGKLSGSVGVARNGYSAQAFRNKVDQFSSVEKFTEDFAKDNQDWDIALHEINGLNCLEPRVVEKMELSVGNKSIFAGDKIYVSPIIFNTMDENPFKLKERKYPVDFGFTFKENEMIVLNVPEGYVVDELPEATKAGLPDSKAVFMFSANKIGEKQIHITTSLTINKPVMLAEDYVNLKELFNMIIEKQNQQIVLKKI</sequence>
<evidence type="ECO:0000259" key="1">
    <source>
        <dbReference type="Pfam" id="PF12969"/>
    </source>
</evidence>
<comment type="caution">
    <text evidence="2">The sequence shown here is derived from an EMBL/GenBank/DDBJ whole genome shotgun (WGS) entry which is preliminary data.</text>
</comment>
<evidence type="ECO:0000313" key="3">
    <source>
        <dbReference type="Proteomes" id="UP000265926"/>
    </source>
</evidence>
<gene>
    <name evidence="2" type="ORF">D1614_17825</name>
</gene>
<reference evidence="2 3" key="1">
    <citation type="submission" date="2018-08" db="EMBL/GenBank/DDBJ databases">
        <title>Pallidiluteibacterium maritimus gen. nov., sp. nov., isolated from coastal sediment.</title>
        <authorList>
            <person name="Zhou L.Y."/>
        </authorList>
    </citation>
    <scope>NUCLEOTIDE SEQUENCE [LARGE SCALE GENOMIC DNA]</scope>
    <source>
        <strain evidence="2 3">XSD2</strain>
    </source>
</reference>
<organism evidence="2 3">
    <name type="scientific">Maribellus luteus</name>
    <dbReference type="NCBI Taxonomy" id="2305463"/>
    <lineage>
        <taxon>Bacteria</taxon>
        <taxon>Pseudomonadati</taxon>
        <taxon>Bacteroidota</taxon>
        <taxon>Bacteroidia</taxon>
        <taxon>Marinilabiliales</taxon>
        <taxon>Prolixibacteraceae</taxon>
        <taxon>Maribellus</taxon>
    </lineage>
</organism>
<accession>A0A399SY77</accession>
<dbReference type="InterPro" id="IPR024618">
    <property type="entry name" value="DUF3857"/>
</dbReference>
<feature type="domain" description="DUF3857" evidence="1">
    <location>
        <begin position="91"/>
        <end position="218"/>
    </location>
</feature>
<evidence type="ECO:0000313" key="2">
    <source>
        <dbReference type="EMBL" id="RIJ46783.1"/>
    </source>
</evidence>
<dbReference type="Gene3D" id="2.60.120.1130">
    <property type="match status" value="1"/>
</dbReference>
<dbReference type="AlphaFoldDB" id="A0A399SY77"/>
<dbReference type="Gene3D" id="3.10.620.30">
    <property type="match status" value="1"/>
</dbReference>
<dbReference type="Gene3D" id="2.60.40.3140">
    <property type="match status" value="1"/>
</dbReference>
<keyword evidence="3" id="KW-1185">Reference proteome</keyword>
<dbReference type="Pfam" id="PF12969">
    <property type="entry name" value="DUF3857"/>
    <property type="match status" value="1"/>
</dbReference>
<dbReference type="EMBL" id="QWGR01000012">
    <property type="protein sequence ID" value="RIJ46783.1"/>
    <property type="molecule type" value="Genomic_DNA"/>
</dbReference>
<proteinExistence type="predicted"/>